<keyword evidence="3" id="KW-1185">Reference proteome</keyword>
<evidence type="ECO:0000313" key="2">
    <source>
        <dbReference type="EMBL" id="VDS09726.1"/>
    </source>
</evidence>
<proteinExistence type="predicted"/>
<dbReference type="EMBL" id="UZWE01000041">
    <property type="protein sequence ID" value="VDS09726.1"/>
    <property type="molecule type" value="Genomic_DNA"/>
</dbReference>
<evidence type="ECO:0000259" key="1">
    <source>
        <dbReference type="SMART" id="SM01321"/>
    </source>
</evidence>
<dbReference type="PANTHER" id="PTHR36966:SF1">
    <property type="entry name" value="REP-ASSOCIATED TYROSINE TRANSPOSASE"/>
    <property type="match status" value="1"/>
</dbReference>
<dbReference type="Proteomes" id="UP000270743">
    <property type="component" value="Unassembled WGS sequence"/>
</dbReference>
<feature type="domain" description="Transposase IS200-like" evidence="1">
    <location>
        <begin position="9"/>
        <end position="137"/>
    </location>
</feature>
<dbReference type="NCBIfam" id="NF047646">
    <property type="entry name" value="REP_Tyr_transpos"/>
    <property type="match status" value="1"/>
</dbReference>
<dbReference type="InterPro" id="IPR036515">
    <property type="entry name" value="Transposase_17_sf"/>
</dbReference>
<gene>
    <name evidence="2" type="ORF">PARHAE_02933</name>
</gene>
<sequence>MSRYLRPRLPGVPIFFTVALAQRGSRLLVEQIEDLRDAVRVTRAERPFGIEAWVVLPDHLHCVWRLPEGDCDYGVQWGAIKARFSRAVRETVGWNPTLRSASKVAKGDSGVWQRRFWEHHIRNDEDHATHMRYCWFNPVKHGLVTRPEDWPYSSFHRDMAVGRMIGQAALAPRRVGFHPTMARRRANRSGL</sequence>
<dbReference type="SMART" id="SM01321">
    <property type="entry name" value="Y1_Tnp"/>
    <property type="match status" value="1"/>
</dbReference>
<dbReference type="GO" id="GO:0006313">
    <property type="term" value="P:DNA transposition"/>
    <property type="evidence" value="ECO:0007669"/>
    <property type="project" value="InterPro"/>
</dbReference>
<evidence type="ECO:0000313" key="3">
    <source>
        <dbReference type="Proteomes" id="UP000270743"/>
    </source>
</evidence>
<dbReference type="GO" id="GO:0043565">
    <property type="term" value="F:sequence-specific DNA binding"/>
    <property type="evidence" value="ECO:0007669"/>
    <property type="project" value="TreeGrafter"/>
</dbReference>
<dbReference type="AlphaFoldDB" id="A0A3S4GSB7"/>
<name>A0A3S4GSB7_9RHOB</name>
<reference evidence="2 3" key="1">
    <citation type="submission" date="2018-12" db="EMBL/GenBank/DDBJ databases">
        <authorList>
            <person name="Criscuolo A."/>
        </authorList>
    </citation>
    <scope>NUCLEOTIDE SEQUENCE [LARGE SCALE GENOMIC DNA]</scope>
    <source>
        <strain evidence="2">ACIP1116241</strain>
    </source>
</reference>
<protein>
    <recommendedName>
        <fullName evidence="1">Transposase IS200-like domain-containing protein</fullName>
    </recommendedName>
</protein>
<dbReference type="InterPro" id="IPR002686">
    <property type="entry name" value="Transposase_17"/>
</dbReference>
<dbReference type="PANTHER" id="PTHR36966">
    <property type="entry name" value="REP-ASSOCIATED TYROSINE TRANSPOSASE"/>
    <property type="match status" value="1"/>
</dbReference>
<organism evidence="2 3">
    <name type="scientific">Paracoccus haematequi</name>
    <dbReference type="NCBI Taxonomy" id="2491866"/>
    <lineage>
        <taxon>Bacteria</taxon>
        <taxon>Pseudomonadati</taxon>
        <taxon>Pseudomonadota</taxon>
        <taxon>Alphaproteobacteria</taxon>
        <taxon>Rhodobacterales</taxon>
        <taxon>Paracoccaceae</taxon>
        <taxon>Paracoccus</taxon>
    </lineage>
</organism>
<accession>A0A3S4GSB7</accession>
<dbReference type="Gene3D" id="3.30.70.1290">
    <property type="entry name" value="Transposase IS200-like"/>
    <property type="match status" value="1"/>
</dbReference>
<dbReference type="InterPro" id="IPR052715">
    <property type="entry name" value="RAYT_transposase"/>
</dbReference>
<dbReference type="GO" id="GO:0004803">
    <property type="term" value="F:transposase activity"/>
    <property type="evidence" value="ECO:0007669"/>
    <property type="project" value="InterPro"/>
</dbReference>
<dbReference type="RefSeq" id="WP_241232832.1">
    <property type="nucleotide sequence ID" value="NZ_UZWE01000041.1"/>
</dbReference>
<dbReference type="SUPFAM" id="SSF143422">
    <property type="entry name" value="Transposase IS200-like"/>
    <property type="match status" value="1"/>
</dbReference>